<dbReference type="InterPro" id="IPR024033">
    <property type="entry name" value="OXTCase_su_AllG_h-dom"/>
</dbReference>
<dbReference type="Gene3D" id="3.90.1700.10">
    <property type="entry name" value="v583 domain like"/>
    <property type="match status" value="1"/>
</dbReference>
<accession>A0A127K8H3</accession>
<sequence length="396" mass="40591">MDRLEHSAAAADTLAAEKVMAVRPQCIGVRRLRDVIADCAQRIFHAGPDYRSPQEIPAPVLHSAAQAAVFEGWSASVDEAIAALRAGRIRTASAQAHRLLVPLSGVLSASMTVFEIADPAQALAPVWVALNEGQTHATRLGRLDDGLVPHLRWLNGAFADWLTGGFETPLDLLPLLAEARAQGDDCHARTVVGSQLVSAALLRRSPPVSEDVRAFLSESPAFALNVWMGATALAASAAEGVEGASIVTRAGGNGVEFGIQLASRPGQWVCVPAPVPQGTIEPAHQGRQAVGALGDSAVVDFAGLGGQSLQFAPLVAQGVAGSLPADAAQRAVQVLASKAPPLVRGLCATAAASCVAAGVGPLVLIGMIDAQGVAGRIGGGVVDVPATLFERALQAH</sequence>
<evidence type="ECO:0000313" key="2">
    <source>
        <dbReference type="Proteomes" id="UP000036902"/>
    </source>
</evidence>
<dbReference type="RefSeq" id="WP_048707484.1">
    <property type="nucleotide sequence ID" value="NZ_CP014646.1"/>
</dbReference>
<name>A0A127K8H3_9RHOO</name>
<protein>
    <recommendedName>
        <fullName evidence="3">DUF1116 domain-containing protein</fullName>
    </recommendedName>
</protein>
<dbReference type="Pfam" id="PF06545">
    <property type="entry name" value="AllG"/>
    <property type="match status" value="1"/>
</dbReference>
<dbReference type="AlphaFoldDB" id="A0A127K8H3"/>
<dbReference type="InterPro" id="IPR009499">
    <property type="entry name" value="AllG-like"/>
</dbReference>
<evidence type="ECO:0000313" key="1">
    <source>
        <dbReference type="EMBL" id="AMO38270.1"/>
    </source>
</evidence>
<dbReference type="STRING" id="1134435.AC731_015805"/>
<dbReference type="Gene3D" id="3.90.1710.10">
    <property type="entry name" value="Enterococcus faecalis V583 domain"/>
    <property type="match status" value="1"/>
</dbReference>
<dbReference type="Proteomes" id="UP000036902">
    <property type="component" value="Chromosome"/>
</dbReference>
<gene>
    <name evidence="1" type="ORF">AC731_015805</name>
</gene>
<dbReference type="EMBL" id="CP014646">
    <property type="protein sequence ID" value="AMO38270.1"/>
    <property type="molecule type" value="Genomic_DNA"/>
</dbReference>
<evidence type="ECO:0008006" key="3">
    <source>
        <dbReference type="Google" id="ProtNLM"/>
    </source>
</evidence>
<proteinExistence type="predicted"/>
<reference evidence="2" key="1">
    <citation type="submission" date="2016-03" db="EMBL/GenBank/DDBJ databases">
        <authorList>
            <person name="Ma C."/>
            <person name="Zhou S."/>
            <person name="Yang G."/>
        </authorList>
    </citation>
    <scope>NUCLEOTIDE SEQUENCE [LARGE SCALE GENOMIC DNA]</scope>
    <source>
        <strain evidence="2">SgZ-1</strain>
    </source>
</reference>
<dbReference type="Gene3D" id="1.10.10.660">
    <property type="entry name" value="conserved protein of unknown function from Enterococcus faecalis V583"/>
    <property type="match status" value="1"/>
</dbReference>
<keyword evidence="2" id="KW-1185">Reference proteome</keyword>
<organism evidence="1 2">
    <name type="scientific">Thauera humireducens</name>
    <dbReference type="NCBI Taxonomy" id="1134435"/>
    <lineage>
        <taxon>Bacteria</taxon>
        <taxon>Pseudomonadati</taxon>
        <taxon>Pseudomonadota</taxon>
        <taxon>Betaproteobacteria</taxon>
        <taxon>Rhodocyclales</taxon>
        <taxon>Zoogloeaceae</taxon>
        <taxon>Thauera</taxon>
    </lineage>
</organism>
<dbReference type="KEGG" id="thu:AC731_015805"/>